<accession>A0ABM7HW96</accession>
<sequence>MLTVVNNNEGSNPAGQDRSILDEIVRDGARQMLAAALRAEVAAYIDQFVDQVDENGHRLVVRNGYHHEREVMTAAGAVAVKAPRVNDKRVDRKPVSGRSFVEDPACVGTQEPGDLCGASVAVPAWAVLR</sequence>
<evidence type="ECO:0000256" key="3">
    <source>
        <dbReference type="ARBA" id="ARBA00022578"/>
    </source>
</evidence>
<protein>
    <recommendedName>
        <fullName evidence="8">IS256 family transposase</fullName>
    </recommendedName>
</protein>
<evidence type="ECO:0000256" key="2">
    <source>
        <dbReference type="ARBA" id="ARBA00010961"/>
    </source>
</evidence>
<evidence type="ECO:0000256" key="5">
    <source>
        <dbReference type="ARBA" id="ARBA00023172"/>
    </source>
</evidence>
<evidence type="ECO:0000256" key="4">
    <source>
        <dbReference type="ARBA" id="ARBA00023125"/>
    </source>
</evidence>
<evidence type="ECO:0008006" key="8">
    <source>
        <dbReference type="Google" id="ProtNLM"/>
    </source>
</evidence>
<keyword evidence="4" id="KW-0238">DNA-binding</keyword>
<gene>
    <name evidence="6" type="ORF">MMAGJ_41600</name>
</gene>
<comment type="function">
    <text evidence="1">Required for the transposition of the insertion element.</text>
</comment>
<name>A0ABM7HW96_MYCME</name>
<evidence type="ECO:0000256" key="1">
    <source>
        <dbReference type="ARBA" id="ARBA00002190"/>
    </source>
</evidence>
<keyword evidence="5" id="KW-0233">DNA recombination</keyword>
<comment type="similarity">
    <text evidence="2">Belongs to the transposase mutator family.</text>
</comment>
<proteinExistence type="inferred from homology"/>
<organism evidence="6 7">
    <name type="scientific">Mycolicibacterium mageritense</name>
    <name type="common">Mycobacterium mageritense</name>
    <dbReference type="NCBI Taxonomy" id="53462"/>
    <lineage>
        <taxon>Bacteria</taxon>
        <taxon>Bacillati</taxon>
        <taxon>Actinomycetota</taxon>
        <taxon>Actinomycetes</taxon>
        <taxon>Mycobacteriales</taxon>
        <taxon>Mycobacteriaceae</taxon>
        <taxon>Mycolicibacterium</taxon>
    </lineage>
</organism>
<keyword evidence="3" id="KW-0815">Transposition</keyword>
<reference evidence="6 7" key="1">
    <citation type="journal article" date="2019" name="Emerg. Microbes Infect.">
        <title>Comprehensive subspecies identification of 175 nontuberculous mycobacteria species based on 7547 genomic profiles.</title>
        <authorList>
            <person name="Matsumoto Y."/>
            <person name="Kinjo T."/>
            <person name="Motooka D."/>
            <person name="Nabeya D."/>
            <person name="Jung N."/>
            <person name="Uechi K."/>
            <person name="Horii T."/>
            <person name="Iida T."/>
            <person name="Fujita J."/>
            <person name="Nakamura S."/>
        </authorList>
    </citation>
    <scope>NUCLEOTIDE SEQUENCE [LARGE SCALE GENOMIC DNA]</scope>
    <source>
        <strain evidence="6 7">JCM 12375</strain>
    </source>
</reference>
<evidence type="ECO:0000313" key="7">
    <source>
        <dbReference type="Proteomes" id="UP000465622"/>
    </source>
</evidence>
<keyword evidence="7" id="KW-1185">Reference proteome</keyword>
<dbReference type="Pfam" id="PF00872">
    <property type="entry name" value="Transposase_mut"/>
    <property type="match status" value="1"/>
</dbReference>
<dbReference type="Proteomes" id="UP000465622">
    <property type="component" value="Chromosome"/>
</dbReference>
<evidence type="ECO:0000313" key="6">
    <source>
        <dbReference type="EMBL" id="BBX34878.1"/>
    </source>
</evidence>
<dbReference type="EMBL" id="AP022567">
    <property type="protein sequence ID" value="BBX34878.1"/>
    <property type="molecule type" value="Genomic_DNA"/>
</dbReference>
<dbReference type="InterPro" id="IPR001207">
    <property type="entry name" value="Transposase_mutator"/>
</dbReference>